<evidence type="ECO:0000313" key="3">
    <source>
        <dbReference type="EMBL" id="REH39476.1"/>
    </source>
</evidence>
<feature type="domain" description="Gfo/Idh/MocA-like oxidoreductase N-terminal" evidence="1">
    <location>
        <begin position="3"/>
        <end position="119"/>
    </location>
</feature>
<dbReference type="InterPro" id="IPR052515">
    <property type="entry name" value="Gfo/Idh/MocA_Oxidoreductase"/>
</dbReference>
<dbReference type="InterPro" id="IPR055170">
    <property type="entry name" value="GFO_IDH_MocA-like_dom"/>
</dbReference>
<dbReference type="RefSeq" id="WP_116178779.1">
    <property type="nucleotide sequence ID" value="NZ_CP144375.1"/>
</dbReference>
<dbReference type="EMBL" id="QUNO01000013">
    <property type="protein sequence ID" value="REH39476.1"/>
    <property type="molecule type" value="Genomic_DNA"/>
</dbReference>
<dbReference type="PANTHER" id="PTHR43249:SF1">
    <property type="entry name" value="D-GLUCOSIDE 3-DEHYDROGENASE"/>
    <property type="match status" value="1"/>
</dbReference>
<evidence type="ECO:0000313" key="4">
    <source>
        <dbReference type="Proteomes" id="UP000256269"/>
    </source>
</evidence>
<accession>A0A3E0H9D5</accession>
<dbReference type="SUPFAM" id="SSF55347">
    <property type="entry name" value="Glyceraldehyde-3-phosphate dehydrogenase-like, C-terminal domain"/>
    <property type="match status" value="1"/>
</dbReference>
<sequence>MTRLVVTGVGANVWQFHSPGIAAIDATVVAVHDVDADRAKLVADELDCPVAASLDELLGHGADLAVVLAPHRFHADLVVTCLQARHHVFVEKPLTVTMTDADRMCDEADRQQRLLAVAFQQRTRTEVIRARELIAGGELGELQRVDLLATWPRKSGYFDTAPWRGTWRGEGGGVLVNQGHHDLDLLCHVVGPPASVLARTRTAVHPIETEDTAVALAEWSNGATGTIRVSTAETGEQQRLEVVGTGGRLRLTPGRLEFWRNAEDFRDYAAAPGDPYAAPRIDTVETLTGRDGRHVQLYQNLVAAIAGERELVAAGRSAALTTELAAALIMSGRLRREVSLPVDRAGYDELLLELAAR</sequence>
<dbReference type="PANTHER" id="PTHR43249">
    <property type="entry name" value="UDP-N-ACETYL-2-AMINO-2-DEOXY-D-GLUCURONATE OXIDASE"/>
    <property type="match status" value="1"/>
</dbReference>
<dbReference type="Proteomes" id="UP000256269">
    <property type="component" value="Unassembled WGS sequence"/>
</dbReference>
<reference evidence="3 4" key="1">
    <citation type="submission" date="2018-08" db="EMBL/GenBank/DDBJ databases">
        <title>Genomic Encyclopedia of Archaeal and Bacterial Type Strains, Phase II (KMG-II): from individual species to whole genera.</title>
        <authorList>
            <person name="Goeker M."/>
        </authorList>
    </citation>
    <scope>NUCLEOTIDE SEQUENCE [LARGE SCALE GENOMIC DNA]</scope>
    <source>
        <strain evidence="3 4">DSM 45791</strain>
    </source>
</reference>
<dbReference type="InterPro" id="IPR036291">
    <property type="entry name" value="NAD(P)-bd_dom_sf"/>
</dbReference>
<evidence type="ECO:0000259" key="2">
    <source>
        <dbReference type="Pfam" id="PF22725"/>
    </source>
</evidence>
<comment type="caution">
    <text evidence="3">The sequence shown here is derived from an EMBL/GenBank/DDBJ whole genome shotgun (WGS) entry which is preliminary data.</text>
</comment>
<dbReference type="GO" id="GO:0000166">
    <property type="term" value="F:nucleotide binding"/>
    <property type="evidence" value="ECO:0007669"/>
    <property type="project" value="InterPro"/>
</dbReference>
<dbReference type="OrthoDB" id="9815825at2"/>
<dbReference type="Pfam" id="PF22725">
    <property type="entry name" value="GFO_IDH_MocA_C3"/>
    <property type="match status" value="1"/>
</dbReference>
<feature type="domain" description="GFO/IDH/MocA-like oxidoreductase" evidence="2">
    <location>
        <begin position="128"/>
        <end position="250"/>
    </location>
</feature>
<protein>
    <submittedName>
        <fullName evidence="3">Putative dehydrogenase</fullName>
    </submittedName>
</protein>
<dbReference type="Gene3D" id="3.40.50.720">
    <property type="entry name" value="NAD(P)-binding Rossmann-like Domain"/>
    <property type="match status" value="1"/>
</dbReference>
<dbReference type="Gene3D" id="3.30.360.10">
    <property type="entry name" value="Dihydrodipicolinate Reductase, domain 2"/>
    <property type="match status" value="1"/>
</dbReference>
<evidence type="ECO:0000259" key="1">
    <source>
        <dbReference type="Pfam" id="PF01408"/>
    </source>
</evidence>
<keyword evidence="4" id="KW-1185">Reference proteome</keyword>
<dbReference type="Pfam" id="PF01408">
    <property type="entry name" value="GFO_IDH_MocA"/>
    <property type="match status" value="1"/>
</dbReference>
<dbReference type="InterPro" id="IPR000683">
    <property type="entry name" value="Gfo/Idh/MocA-like_OxRdtase_N"/>
</dbReference>
<organism evidence="3 4">
    <name type="scientific">Kutzneria buriramensis</name>
    <dbReference type="NCBI Taxonomy" id="1045776"/>
    <lineage>
        <taxon>Bacteria</taxon>
        <taxon>Bacillati</taxon>
        <taxon>Actinomycetota</taxon>
        <taxon>Actinomycetes</taxon>
        <taxon>Pseudonocardiales</taxon>
        <taxon>Pseudonocardiaceae</taxon>
        <taxon>Kutzneria</taxon>
    </lineage>
</organism>
<dbReference type="AlphaFoldDB" id="A0A3E0H9D5"/>
<dbReference type="SUPFAM" id="SSF51735">
    <property type="entry name" value="NAD(P)-binding Rossmann-fold domains"/>
    <property type="match status" value="1"/>
</dbReference>
<proteinExistence type="predicted"/>
<name>A0A3E0H9D5_9PSEU</name>
<gene>
    <name evidence="3" type="ORF">BCF44_113331</name>
</gene>